<dbReference type="AlphaFoldDB" id="A0A5B7DD24"/>
<dbReference type="Proteomes" id="UP000324222">
    <property type="component" value="Unassembled WGS sequence"/>
</dbReference>
<feature type="region of interest" description="Disordered" evidence="1">
    <location>
        <begin position="55"/>
        <end position="78"/>
    </location>
</feature>
<sequence>MSSIKCRAGIQRGTFLDTTPPMQHLLSGKCKVQRKTGIVDKHGFIYVTSNQLGGGAAKEEPGMEANTRDGFSGTVPLI</sequence>
<proteinExistence type="predicted"/>
<gene>
    <name evidence="2" type="ORF">E2C01_012141</name>
</gene>
<keyword evidence="3" id="KW-1185">Reference proteome</keyword>
<protein>
    <submittedName>
        <fullName evidence="2">Uncharacterized protein</fullName>
    </submittedName>
</protein>
<accession>A0A5B7DD24</accession>
<evidence type="ECO:0000313" key="3">
    <source>
        <dbReference type="Proteomes" id="UP000324222"/>
    </source>
</evidence>
<organism evidence="2 3">
    <name type="scientific">Portunus trituberculatus</name>
    <name type="common">Swimming crab</name>
    <name type="synonym">Neptunus trituberculatus</name>
    <dbReference type="NCBI Taxonomy" id="210409"/>
    <lineage>
        <taxon>Eukaryota</taxon>
        <taxon>Metazoa</taxon>
        <taxon>Ecdysozoa</taxon>
        <taxon>Arthropoda</taxon>
        <taxon>Crustacea</taxon>
        <taxon>Multicrustacea</taxon>
        <taxon>Malacostraca</taxon>
        <taxon>Eumalacostraca</taxon>
        <taxon>Eucarida</taxon>
        <taxon>Decapoda</taxon>
        <taxon>Pleocyemata</taxon>
        <taxon>Brachyura</taxon>
        <taxon>Eubrachyura</taxon>
        <taxon>Portunoidea</taxon>
        <taxon>Portunidae</taxon>
        <taxon>Portuninae</taxon>
        <taxon>Portunus</taxon>
    </lineage>
</organism>
<name>A0A5B7DD24_PORTR</name>
<evidence type="ECO:0000256" key="1">
    <source>
        <dbReference type="SAM" id="MobiDB-lite"/>
    </source>
</evidence>
<dbReference type="EMBL" id="VSRR010000752">
    <property type="protein sequence ID" value="MPC19230.1"/>
    <property type="molecule type" value="Genomic_DNA"/>
</dbReference>
<evidence type="ECO:0000313" key="2">
    <source>
        <dbReference type="EMBL" id="MPC19230.1"/>
    </source>
</evidence>
<comment type="caution">
    <text evidence="2">The sequence shown here is derived from an EMBL/GenBank/DDBJ whole genome shotgun (WGS) entry which is preliminary data.</text>
</comment>
<reference evidence="2 3" key="1">
    <citation type="submission" date="2019-05" db="EMBL/GenBank/DDBJ databases">
        <title>Another draft genome of Portunus trituberculatus and its Hox gene families provides insights of decapod evolution.</title>
        <authorList>
            <person name="Jeong J.-H."/>
            <person name="Song I."/>
            <person name="Kim S."/>
            <person name="Choi T."/>
            <person name="Kim D."/>
            <person name="Ryu S."/>
            <person name="Kim W."/>
        </authorList>
    </citation>
    <scope>NUCLEOTIDE SEQUENCE [LARGE SCALE GENOMIC DNA]</scope>
    <source>
        <tissue evidence="2">Muscle</tissue>
    </source>
</reference>